<dbReference type="GO" id="GO:0006282">
    <property type="term" value="P:regulation of DNA repair"/>
    <property type="evidence" value="ECO:0007669"/>
    <property type="project" value="UniProtKB-UniRule"/>
</dbReference>
<dbReference type="Pfam" id="PF02631">
    <property type="entry name" value="RecX_HTH2"/>
    <property type="match status" value="1"/>
</dbReference>
<keyword evidence="10" id="KW-1185">Reference proteome</keyword>
<dbReference type="Gene3D" id="1.10.10.10">
    <property type="entry name" value="Winged helix-like DNA-binding domain superfamily/Winged helix DNA-binding domain"/>
    <property type="match status" value="3"/>
</dbReference>
<evidence type="ECO:0000256" key="1">
    <source>
        <dbReference type="ARBA" id="ARBA00004496"/>
    </source>
</evidence>
<feature type="compositionally biased region" description="Low complexity" evidence="6">
    <location>
        <begin position="82"/>
        <end position="103"/>
    </location>
</feature>
<reference evidence="10" key="1">
    <citation type="submission" date="2016-09" db="EMBL/GenBank/DDBJ databases">
        <authorList>
            <person name="Varghese N."/>
            <person name="Submissions S."/>
        </authorList>
    </citation>
    <scope>NUCLEOTIDE SEQUENCE [LARGE SCALE GENOMIC DNA]</scope>
    <source>
        <strain evidence="10">JS23</strain>
    </source>
</reference>
<evidence type="ECO:0000259" key="7">
    <source>
        <dbReference type="Pfam" id="PF02631"/>
    </source>
</evidence>
<evidence type="ECO:0000256" key="6">
    <source>
        <dbReference type="SAM" id="MobiDB-lite"/>
    </source>
</evidence>
<accession>A0A1H2PW65</accession>
<comment type="similarity">
    <text evidence="2 5">Belongs to the RecX family.</text>
</comment>
<organism evidence="9 10">
    <name type="scientific">Chitinasiproducens palmae</name>
    <dbReference type="NCBI Taxonomy" id="1770053"/>
    <lineage>
        <taxon>Bacteria</taxon>
        <taxon>Pseudomonadati</taxon>
        <taxon>Pseudomonadota</taxon>
        <taxon>Betaproteobacteria</taxon>
        <taxon>Burkholderiales</taxon>
        <taxon>Burkholderiaceae</taxon>
        <taxon>Chitinasiproducens</taxon>
    </lineage>
</organism>
<comment type="function">
    <text evidence="5">Modulates RecA activity.</text>
</comment>
<dbReference type="HAMAP" id="MF_01114">
    <property type="entry name" value="RecX"/>
    <property type="match status" value="1"/>
</dbReference>
<feature type="compositionally biased region" description="Polar residues" evidence="6">
    <location>
        <begin position="69"/>
        <end position="80"/>
    </location>
</feature>
<dbReference type="Proteomes" id="UP000243719">
    <property type="component" value="Unassembled WGS sequence"/>
</dbReference>
<dbReference type="InterPro" id="IPR053924">
    <property type="entry name" value="RecX_HTH_2nd"/>
</dbReference>
<evidence type="ECO:0000256" key="4">
    <source>
        <dbReference type="ARBA" id="ARBA00022490"/>
    </source>
</evidence>
<protein>
    <recommendedName>
        <fullName evidence="3 5">Regulatory protein RecX</fullName>
    </recommendedName>
</protein>
<dbReference type="AlphaFoldDB" id="A0A1H2PW65"/>
<evidence type="ECO:0000256" key="2">
    <source>
        <dbReference type="ARBA" id="ARBA00009695"/>
    </source>
</evidence>
<gene>
    <name evidence="5" type="primary">recX</name>
    <name evidence="9" type="ORF">SAMN05216551_11872</name>
</gene>
<evidence type="ECO:0000313" key="9">
    <source>
        <dbReference type="EMBL" id="SDV51571.1"/>
    </source>
</evidence>
<dbReference type="InterPro" id="IPR036388">
    <property type="entry name" value="WH-like_DNA-bd_sf"/>
</dbReference>
<evidence type="ECO:0000313" key="10">
    <source>
        <dbReference type="Proteomes" id="UP000243719"/>
    </source>
</evidence>
<evidence type="ECO:0000256" key="5">
    <source>
        <dbReference type="HAMAP-Rule" id="MF_01114"/>
    </source>
</evidence>
<sequence length="395" mass="41879">MKRSLPLHGASDGAADVGDIDVGDIPADTGAGFVRPAQAPDPLSRTTPVNEEDSWLELEPFPLTDGHTSKSIESSATLSRPSPDVCASASAVDVAAMSQADSARSAAVRAPDPTDASAASGVSSPDSDAKALPSVAAESDWLDELDELGEADGAGRSVEFRLAAARRTVDRPASAGLAARVVARATAGVTAGLMHPGARRSRADATAAASPSKTLDVAAKARATPRMNVARDKAKPQKSLRSRAIGYLSRREHSRAELGAKLAPFLAEEESDDTVAALLDALQREGWLSDERYAESLLNRRAGRFGSQRILSELRRSKVDESLVQQSAEQLADSEYRRALDVWQKKFGRIGAPDTPQARAKQMRFLLSRGFSSGVSVKVLRICGADDAFDYLSEE</sequence>
<dbReference type="STRING" id="1770053.SAMN05216551_11872"/>
<dbReference type="EMBL" id="FNLO01000018">
    <property type="protein sequence ID" value="SDV51571.1"/>
    <property type="molecule type" value="Genomic_DNA"/>
</dbReference>
<evidence type="ECO:0000259" key="8">
    <source>
        <dbReference type="Pfam" id="PF21981"/>
    </source>
</evidence>
<feature type="region of interest" description="Disordered" evidence="6">
    <location>
        <begin position="1"/>
        <end position="134"/>
    </location>
</feature>
<feature type="domain" description="RecX third three-helical" evidence="8">
    <location>
        <begin position="334"/>
        <end position="379"/>
    </location>
</feature>
<dbReference type="InterPro" id="IPR053925">
    <property type="entry name" value="RecX_HTH_3rd"/>
</dbReference>
<dbReference type="InterPro" id="IPR003783">
    <property type="entry name" value="Regulatory_RecX"/>
</dbReference>
<dbReference type="Pfam" id="PF21981">
    <property type="entry name" value="RecX_HTH3"/>
    <property type="match status" value="1"/>
</dbReference>
<proteinExistence type="inferred from homology"/>
<feature type="domain" description="RecX second three-helical" evidence="7">
    <location>
        <begin position="289"/>
        <end position="326"/>
    </location>
</feature>
<name>A0A1H2PW65_9BURK</name>
<dbReference type="GO" id="GO:0005737">
    <property type="term" value="C:cytoplasm"/>
    <property type="evidence" value="ECO:0007669"/>
    <property type="project" value="UniProtKB-SubCell"/>
</dbReference>
<dbReference type="PANTHER" id="PTHR33602">
    <property type="entry name" value="REGULATORY PROTEIN RECX FAMILY PROTEIN"/>
    <property type="match status" value="1"/>
</dbReference>
<dbReference type="NCBIfam" id="NF001055">
    <property type="entry name" value="PRK00117.2-5"/>
    <property type="match status" value="1"/>
</dbReference>
<evidence type="ECO:0000256" key="3">
    <source>
        <dbReference type="ARBA" id="ARBA00018111"/>
    </source>
</evidence>
<dbReference type="PANTHER" id="PTHR33602:SF1">
    <property type="entry name" value="REGULATORY PROTEIN RECX FAMILY PROTEIN"/>
    <property type="match status" value="1"/>
</dbReference>
<keyword evidence="4 5" id="KW-0963">Cytoplasm</keyword>
<comment type="subcellular location">
    <subcellularLocation>
        <location evidence="1 5">Cytoplasm</location>
    </subcellularLocation>
</comment>